<evidence type="ECO:0000259" key="2">
    <source>
        <dbReference type="Pfam" id="PF00735"/>
    </source>
</evidence>
<evidence type="ECO:0000256" key="1">
    <source>
        <dbReference type="SAM" id="MobiDB-lite"/>
    </source>
</evidence>
<dbReference type="Gene3D" id="3.40.50.300">
    <property type="entry name" value="P-loop containing nucleotide triphosphate hydrolases"/>
    <property type="match status" value="1"/>
</dbReference>
<gene>
    <name evidence="3" type="primary">ORF112230</name>
</gene>
<reference evidence="3" key="1">
    <citation type="submission" date="2014-12" db="EMBL/GenBank/DDBJ databases">
        <title>Insight into the proteome of Arion vulgaris.</title>
        <authorList>
            <person name="Aradska J."/>
            <person name="Bulat T."/>
            <person name="Smidak R."/>
            <person name="Sarate P."/>
            <person name="Gangsoo J."/>
            <person name="Sialana F."/>
            <person name="Bilban M."/>
            <person name="Lubec G."/>
        </authorList>
    </citation>
    <scope>NUCLEOTIDE SEQUENCE</scope>
    <source>
        <tissue evidence="3">Skin</tissue>
    </source>
</reference>
<feature type="compositionally biased region" description="Basic and acidic residues" evidence="1">
    <location>
        <begin position="92"/>
        <end position="101"/>
    </location>
</feature>
<dbReference type="InterPro" id="IPR027417">
    <property type="entry name" value="P-loop_NTPase"/>
</dbReference>
<sequence>MLITHMQDLQEVTQETHYENFRADNLAGNVTAKSKSGKSSSGNNRIENGGGDISDKERELRQKEEELRRMQEQLVRMQAEFDSKKPQHVHHNNGDLKSQDV</sequence>
<evidence type="ECO:0000313" key="3">
    <source>
        <dbReference type="EMBL" id="CEK78846.1"/>
    </source>
</evidence>
<feature type="compositionally biased region" description="Basic and acidic residues" evidence="1">
    <location>
        <begin position="53"/>
        <end position="71"/>
    </location>
</feature>
<accession>A0A0B7AFL7</accession>
<protein>
    <recommendedName>
        <fullName evidence="2">Septin-type G domain-containing protein</fullName>
    </recommendedName>
</protein>
<dbReference type="EMBL" id="HACG01031981">
    <property type="protein sequence ID" value="CEK78846.1"/>
    <property type="molecule type" value="Transcribed_RNA"/>
</dbReference>
<dbReference type="GO" id="GO:0005525">
    <property type="term" value="F:GTP binding"/>
    <property type="evidence" value="ECO:0007669"/>
    <property type="project" value="InterPro"/>
</dbReference>
<name>A0A0B7AFL7_9EUPU</name>
<feature type="region of interest" description="Disordered" evidence="1">
    <location>
        <begin position="29"/>
        <end position="101"/>
    </location>
</feature>
<dbReference type="InterPro" id="IPR030379">
    <property type="entry name" value="G_SEPTIN_dom"/>
</dbReference>
<dbReference type="Pfam" id="PF00735">
    <property type="entry name" value="Septin"/>
    <property type="match status" value="1"/>
</dbReference>
<organism evidence="3">
    <name type="scientific">Arion vulgaris</name>
    <dbReference type="NCBI Taxonomy" id="1028688"/>
    <lineage>
        <taxon>Eukaryota</taxon>
        <taxon>Metazoa</taxon>
        <taxon>Spiralia</taxon>
        <taxon>Lophotrochozoa</taxon>
        <taxon>Mollusca</taxon>
        <taxon>Gastropoda</taxon>
        <taxon>Heterobranchia</taxon>
        <taxon>Euthyneura</taxon>
        <taxon>Panpulmonata</taxon>
        <taxon>Eupulmonata</taxon>
        <taxon>Stylommatophora</taxon>
        <taxon>Helicina</taxon>
        <taxon>Arionoidea</taxon>
        <taxon>Arionidae</taxon>
        <taxon>Arion</taxon>
    </lineage>
</organism>
<feature type="compositionally biased region" description="Low complexity" evidence="1">
    <location>
        <begin position="33"/>
        <end position="42"/>
    </location>
</feature>
<proteinExistence type="predicted"/>
<feature type="domain" description="Septin-type G" evidence="2">
    <location>
        <begin position="2"/>
        <end position="30"/>
    </location>
</feature>
<dbReference type="AlphaFoldDB" id="A0A0B7AFL7"/>